<evidence type="ECO:0000256" key="3">
    <source>
        <dbReference type="ARBA" id="ARBA00023163"/>
    </source>
</evidence>
<evidence type="ECO:0000259" key="5">
    <source>
        <dbReference type="PROSITE" id="PS50090"/>
    </source>
</evidence>
<name>A0ABR2H8M8_9EUKA</name>
<keyword evidence="8" id="KW-1185">Reference proteome</keyword>
<dbReference type="InterPro" id="IPR009057">
    <property type="entry name" value="Homeodomain-like_sf"/>
</dbReference>
<dbReference type="Pfam" id="PF00249">
    <property type="entry name" value="Myb_DNA-binding"/>
    <property type="match status" value="2"/>
</dbReference>
<dbReference type="InterPro" id="IPR017930">
    <property type="entry name" value="Myb_dom"/>
</dbReference>
<evidence type="ECO:0000256" key="4">
    <source>
        <dbReference type="ARBA" id="ARBA00023242"/>
    </source>
</evidence>
<dbReference type="CDD" id="cd00167">
    <property type="entry name" value="SANT"/>
    <property type="match status" value="2"/>
</dbReference>
<dbReference type="SUPFAM" id="SSF46689">
    <property type="entry name" value="Homeodomain-like"/>
    <property type="match status" value="1"/>
</dbReference>
<comment type="caution">
    <text evidence="7">The sequence shown here is derived from an EMBL/GenBank/DDBJ whole genome shotgun (WGS) entry which is preliminary data.</text>
</comment>
<keyword evidence="2" id="KW-0238">DNA-binding</keyword>
<feature type="domain" description="HTH myb-type" evidence="6">
    <location>
        <begin position="75"/>
        <end position="122"/>
    </location>
</feature>
<proteinExistence type="predicted"/>
<dbReference type="Proteomes" id="UP001470230">
    <property type="component" value="Unassembled WGS sequence"/>
</dbReference>
<feature type="domain" description="Myb-like" evidence="5">
    <location>
        <begin position="68"/>
        <end position="118"/>
    </location>
</feature>
<dbReference type="PANTHER" id="PTHR46621:SF1">
    <property type="entry name" value="SNRNA-ACTIVATING PROTEIN COMPLEX SUBUNIT 4"/>
    <property type="match status" value="1"/>
</dbReference>
<dbReference type="PROSITE" id="PS50090">
    <property type="entry name" value="MYB_LIKE"/>
    <property type="match status" value="2"/>
</dbReference>
<evidence type="ECO:0000256" key="1">
    <source>
        <dbReference type="ARBA" id="ARBA00023015"/>
    </source>
</evidence>
<protein>
    <recommendedName>
        <fullName evidence="9">Myb-like DNA-binding domain containing protein</fullName>
    </recommendedName>
</protein>
<dbReference type="SMART" id="SM00717">
    <property type="entry name" value="SANT"/>
    <property type="match status" value="2"/>
</dbReference>
<evidence type="ECO:0000313" key="7">
    <source>
        <dbReference type="EMBL" id="KAK8842193.1"/>
    </source>
</evidence>
<dbReference type="InterPro" id="IPR051575">
    <property type="entry name" value="Myb-like_DNA-bd"/>
</dbReference>
<dbReference type="Gene3D" id="1.10.10.60">
    <property type="entry name" value="Homeodomain-like"/>
    <property type="match status" value="2"/>
</dbReference>
<feature type="domain" description="HTH myb-type" evidence="6">
    <location>
        <begin position="16"/>
        <end position="71"/>
    </location>
</feature>
<organism evidence="7 8">
    <name type="scientific">Tritrichomonas musculus</name>
    <dbReference type="NCBI Taxonomy" id="1915356"/>
    <lineage>
        <taxon>Eukaryota</taxon>
        <taxon>Metamonada</taxon>
        <taxon>Parabasalia</taxon>
        <taxon>Tritrichomonadida</taxon>
        <taxon>Tritrichomonadidae</taxon>
        <taxon>Tritrichomonas</taxon>
    </lineage>
</organism>
<evidence type="ECO:0000256" key="2">
    <source>
        <dbReference type="ARBA" id="ARBA00023125"/>
    </source>
</evidence>
<gene>
    <name evidence="7" type="ORF">M9Y10_026424</name>
</gene>
<keyword evidence="3" id="KW-0804">Transcription</keyword>
<keyword evidence="1" id="KW-0805">Transcription regulation</keyword>
<evidence type="ECO:0000313" key="8">
    <source>
        <dbReference type="Proteomes" id="UP001470230"/>
    </source>
</evidence>
<evidence type="ECO:0000259" key="6">
    <source>
        <dbReference type="PROSITE" id="PS51294"/>
    </source>
</evidence>
<dbReference type="InterPro" id="IPR001005">
    <property type="entry name" value="SANT/Myb"/>
</dbReference>
<feature type="domain" description="Myb-like" evidence="5">
    <location>
        <begin position="16"/>
        <end position="67"/>
    </location>
</feature>
<reference evidence="7 8" key="1">
    <citation type="submission" date="2024-04" db="EMBL/GenBank/DDBJ databases">
        <title>Tritrichomonas musculus Genome.</title>
        <authorList>
            <person name="Alves-Ferreira E."/>
            <person name="Grigg M."/>
            <person name="Lorenzi H."/>
            <person name="Galac M."/>
        </authorList>
    </citation>
    <scope>NUCLEOTIDE SEQUENCE [LARGE SCALE GENOMIC DNA]</scope>
    <source>
        <strain evidence="7 8">EAF2021</strain>
    </source>
</reference>
<dbReference type="PANTHER" id="PTHR46621">
    <property type="entry name" value="SNRNA-ACTIVATING PROTEIN COMPLEX SUBUNIT 4"/>
    <property type="match status" value="1"/>
</dbReference>
<dbReference type="EMBL" id="JAPFFF010000039">
    <property type="protein sequence ID" value="KAK8842193.1"/>
    <property type="molecule type" value="Genomic_DNA"/>
</dbReference>
<sequence>MTAIDALIYHVDFQVLSHKSRRKFTPQEDETLKNLIFQLGEHNWVKISEYMPGRTAKQCRDRFCNYLSEPHSQEPWKPEEDEILLKYLSIIGSKWVKISKHIPGRSGNDVKNRWYKHLYKKISFIKENNFYTLQKTDIGSSSSPIEKTQIDNESNLDKLYQQYTISALLI</sequence>
<evidence type="ECO:0008006" key="9">
    <source>
        <dbReference type="Google" id="ProtNLM"/>
    </source>
</evidence>
<keyword evidence="4" id="KW-0539">Nucleus</keyword>
<dbReference type="PROSITE" id="PS51294">
    <property type="entry name" value="HTH_MYB"/>
    <property type="match status" value="2"/>
</dbReference>
<accession>A0ABR2H8M8</accession>